<dbReference type="AlphaFoldDB" id="A0A8J5YJX7"/>
<proteinExistence type="predicted"/>
<evidence type="ECO:0008006" key="3">
    <source>
        <dbReference type="Google" id="ProtNLM"/>
    </source>
</evidence>
<dbReference type="EMBL" id="JAHUZN010000010">
    <property type="protein sequence ID" value="KAG8480901.1"/>
    <property type="molecule type" value="Genomic_DNA"/>
</dbReference>
<comment type="caution">
    <text evidence="1">The sequence shown here is derived from an EMBL/GenBank/DDBJ whole genome shotgun (WGS) entry which is preliminary data.</text>
</comment>
<evidence type="ECO:0000313" key="1">
    <source>
        <dbReference type="EMBL" id="KAG8480901.1"/>
    </source>
</evidence>
<organism evidence="1 2">
    <name type="scientific">Gossypium anomalum</name>
    <dbReference type="NCBI Taxonomy" id="47600"/>
    <lineage>
        <taxon>Eukaryota</taxon>
        <taxon>Viridiplantae</taxon>
        <taxon>Streptophyta</taxon>
        <taxon>Embryophyta</taxon>
        <taxon>Tracheophyta</taxon>
        <taxon>Spermatophyta</taxon>
        <taxon>Magnoliopsida</taxon>
        <taxon>eudicotyledons</taxon>
        <taxon>Gunneridae</taxon>
        <taxon>Pentapetalae</taxon>
        <taxon>rosids</taxon>
        <taxon>malvids</taxon>
        <taxon>Malvales</taxon>
        <taxon>Malvaceae</taxon>
        <taxon>Malvoideae</taxon>
        <taxon>Gossypium</taxon>
    </lineage>
</organism>
<protein>
    <recommendedName>
        <fullName evidence="3">DUF4283 domain-containing protein</fullName>
    </recommendedName>
</protein>
<accession>A0A8J5YJX7</accession>
<reference evidence="1 2" key="1">
    <citation type="journal article" date="2021" name="bioRxiv">
        <title>The Gossypium anomalum genome as a resource for cotton improvement and evolutionary analysis of hybrid incompatibility.</title>
        <authorList>
            <person name="Grover C.E."/>
            <person name="Yuan D."/>
            <person name="Arick M.A."/>
            <person name="Miller E.R."/>
            <person name="Hu G."/>
            <person name="Peterson D.G."/>
            <person name="Wendel J.F."/>
            <person name="Udall J.A."/>
        </authorList>
    </citation>
    <scope>NUCLEOTIDE SEQUENCE [LARGE SCALE GENOMIC DNA]</scope>
    <source>
        <strain evidence="1">JFW-Udall</strain>
        <tissue evidence="1">Leaf</tissue>
    </source>
</reference>
<dbReference type="Proteomes" id="UP000701853">
    <property type="component" value="Chromosome 10"/>
</dbReference>
<evidence type="ECO:0000313" key="2">
    <source>
        <dbReference type="Proteomes" id="UP000701853"/>
    </source>
</evidence>
<gene>
    <name evidence="1" type="ORF">CXB51_025467</name>
</gene>
<name>A0A8J5YJX7_9ROSI</name>
<keyword evidence="2" id="KW-1185">Reference proteome</keyword>
<sequence length="74" mass="8137">MNDLCVVDNFLTATVIQFQAMKTTLANRWHPHGGIAEGGDPLVVSISFRGFWVQIHDLPSGLILEAIARHLAIL</sequence>
<dbReference type="OrthoDB" id="1002464at2759"/>